<keyword evidence="3" id="KW-1185">Reference proteome</keyword>
<evidence type="ECO:0000313" key="2">
    <source>
        <dbReference type="EMBL" id="MBB2201450.1"/>
    </source>
</evidence>
<feature type="transmembrane region" description="Helical" evidence="1">
    <location>
        <begin position="12"/>
        <end position="34"/>
    </location>
</feature>
<keyword evidence="1" id="KW-0472">Membrane</keyword>
<dbReference type="Pfam" id="PF07963">
    <property type="entry name" value="N_methyl"/>
    <property type="match status" value="1"/>
</dbReference>
<gene>
    <name evidence="2" type="ORF">HLH28_07625</name>
</gene>
<dbReference type="SUPFAM" id="SSF54523">
    <property type="entry name" value="Pili subunits"/>
    <property type="match status" value="1"/>
</dbReference>
<dbReference type="PROSITE" id="PS00409">
    <property type="entry name" value="PROKAR_NTER_METHYL"/>
    <property type="match status" value="1"/>
</dbReference>
<dbReference type="Proteomes" id="UP000578030">
    <property type="component" value="Unassembled WGS sequence"/>
</dbReference>
<keyword evidence="1" id="KW-1133">Transmembrane helix</keyword>
<dbReference type="NCBIfam" id="TIGR02532">
    <property type="entry name" value="IV_pilin_GFxxxE"/>
    <property type="match status" value="1"/>
</dbReference>
<keyword evidence="1" id="KW-0812">Transmembrane</keyword>
<dbReference type="InterPro" id="IPR045584">
    <property type="entry name" value="Pilin-like"/>
</dbReference>
<accession>A0A7W4K725</accession>
<dbReference type="AlphaFoldDB" id="A0A7W4K725"/>
<dbReference type="InterPro" id="IPR012902">
    <property type="entry name" value="N_methyl_site"/>
</dbReference>
<organism evidence="2 3">
    <name type="scientific">Gluconacetobacter tumulisoli</name>
    <dbReference type="NCBI Taxonomy" id="1286189"/>
    <lineage>
        <taxon>Bacteria</taxon>
        <taxon>Pseudomonadati</taxon>
        <taxon>Pseudomonadota</taxon>
        <taxon>Alphaproteobacteria</taxon>
        <taxon>Acetobacterales</taxon>
        <taxon>Acetobacteraceae</taxon>
        <taxon>Gluconacetobacter</taxon>
    </lineage>
</organism>
<protein>
    <submittedName>
        <fullName evidence="2">Prepilin-type N-terminal cleavage/methylation domain-containing protein</fullName>
    </submittedName>
</protein>
<name>A0A7W4K725_9PROT</name>
<reference evidence="2 3" key="1">
    <citation type="submission" date="2020-04" db="EMBL/GenBank/DDBJ databases">
        <title>Description of novel Gluconacetobacter.</title>
        <authorList>
            <person name="Sombolestani A."/>
        </authorList>
    </citation>
    <scope>NUCLEOTIDE SEQUENCE [LARGE SCALE GENOMIC DNA]</scope>
    <source>
        <strain evidence="2 3">LMG 27802</strain>
    </source>
</reference>
<evidence type="ECO:0000256" key="1">
    <source>
        <dbReference type="SAM" id="Phobius"/>
    </source>
</evidence>
<comment type="caution">
    <text evidence="2">The sequence shown here is derived from an EMBL/GenBank/DDBJ whole genome shotgun (WGS) entry which is preliminary data.</text>
</comment>
<proteinExistence type="predicted"/>
<dbReference type="RefSeq" id="WP_182957020.1">
    <property type="nucleotide sequence ID" value="NZ_JABEQM010000005.1"/>
</dbReference>
<dbReference type="EMBL" id="JABEQM010000005">
    <property type="protein sequence ID" value="MBB2201450.1"/>
    <property type="molecule type" value="Genomic_DNA"/>
</dbReference>
<sequence length="125" mass="13503">MRSERGFTLLETIVALAIAGAALAVLMLVLGGTIDGSVRAGQREEALEQARSRLEMALTVPRLPTGQWEGQAADAFRWRIEMRLIGTLPPSEGRHVGFYAMDVTVLRGPVVLAHLAGRRFAPAVP</sequence>
<evidence type="ECO:0000313" key="3">
    <source>
        <dbReference type="Proteomes" id="UP000578030"/>
    </source>
</evidence>